<evidence type="ECO:0000313" key="18">
    <source>
        <dbReference type="EMBL" id="SJZ41450.1"/>
    </source>
</evidence>
<evidence type="ECO:0000256" key="6">
    <source>
        <dbReference type="ARBA" id="ARBA00022737"/>
    </source>
</evidence>
<evidence type="ECO:0000313" key="19">
    <source>
        <dbReference type="Proteomes" id="UP000191153"/>
    </source>
</evidence>
<keyword evidence="19" id="KW-1185">Reference proteome</keyword>
<accession>A0A1T4KGB3</accession>
<dbReference type="SUPFAM" id="SSF54631">
    <property type="entry name" value="CBS-domain pair"/>
    <property type="match status" value="1"/>
</dbReference>
<evidence type="ECO:0000256" key="8">
    <source>
        <dbReference type="ARBA" id="ARBA00023122"/>
    </source>
</evidence>
<dbReference type="InterPro" id="IPR036318">
    <property type="entry name" value="FAD-bd_PCMH-like_sf"/>
</dbReference>
<dbReference type="OrthoDB" id="9798188at2"/>
<dbReference type="Gene3D" id="3.10.580.10">
    <property type="entry name" value="CBS-domain"/>
    <property type="match status" value="1"/>
</dbReference>
<feature type="domain" description="CNNM transmembrane" evidence="17">
    <location>
        <begin position="1"/>
        <end position="201"/>
    </location>
</feature>
<dbReference type="InterPro" id="IPR046342">
    <property type="entry name" value="CBS_dom_sf"/>
</dbReference>
<evidence type="ECO:0000256" key="12">
    <source>
        <dbReference type="ARBA" id="ARBA00039818"/>
    </source>
</evidence>
<keyword evidence="3" id="KW-1003">Cell membrane</keyword>
<keyword evidence="7 14" id="KW-1133">Transmembrane helix</keyword>
<dbReference type="PANTHER" id="PTHR22777:SF16">
    <property type="entry name" value="POLYAMINE EXPORT PROTEIN"/>
    <property type="match status" value="1"/>
</dbReference>
<evidence type="ECO:0000256" key="14">
    <source>
        <dbReference type="PROSITE-ProRule" id="PRU01193"/>
    </source>
</evidence>
<dbReference type="CDD" id="cd04590">
    <property type="entry name" value="CBS_pair_CorC_HlyC_assoc"/>
    <property type="match status" value="1"/>
</dbReference>
<dbReference type="InterPro" id="IPR000644">
    <property type="entry name" value="CBS_dom"/>
</dbReference>
<evidence type="ECO:0000256" key="7">
    <source>
        <dbReference type="ARBA" id="ARBA00022989"/>
    </source>
</evidence>
<evidence type="ECO:0000256" key="13">
    <source>
        <dbReference type="PROSITE-ProRule" id="PRU00703"/>
    </source>
</evidence>
<gene>
    <name evidence="18" type="ORF">SAMN02745174_00415</name>
</gene>
<keyword evidence="2" id="KW-0813">Transport</keyword>
<dbReference type="SUPFAM" id="SSF56176">
    <property type="entry name" value="FAD-binding/transporter-associated domain-like"/>
    <property type="match status" value="1"/>
</dbReference>
<dbReference type="PANTHER" id="PTHR22777">
    <property type="entry name" value="HEMOLYSIN-RELATED"/>
    <property type="match status" value="1"/>
</dbReference>
<evidence type="ECO:0000256" key="10">
    <source>
        <dbReference type="ARBA" id="ARBA00037177"/>
    </source>
</evidence>
<keyword evidence="6" id="KW-0677">Repeat</keyword>
<dbReference type="Gene3D" id="3.30.465.10">
    <property type="match status" value="1"/>
</dbReference>
<evidence type="ECO:0000256" key="4">
    <source>
        <dbReference type="ARBA" id="ARBA00022519"/>
    </source>
</evidence>
<name>A0A1T4KGB3_9FUSO</name>
<dbReference type="InterPro" id="IPR002550">
    <property type="entry name" value="CNNM"/>
</dbReference>
<evidence type="ECO:0000256" key="5">
    <source>
        <dbReference type="ARBA" id="ARBA00022692"/>
    </source>
</evidence>
<feature type="transmembrane region" description="Helical" evidence="15">
    <location>
        <begin position="103"/>
        <end position="124"/>
    </location>
</feature>
<dbReference type="InterPro" id="IPR005170">
    <property type="entry name" value="Transptr-assoc_dom"/>
</dbReference>
<dbReference type="Proteomes" id="UP000191153">
    <property type="component" value="Unassembled WGS sequence"/>
</dbReference>
<dbReference type="EMBL" id="FUWX01000005">
    <property type="protein sequence ID" value="SJZ41450.1"/>
    <property type="molecule type" value="Genomic_DNA"/>
</dbReference>
<dbReference type="Pfam" id="PF01595">
    <property type="entry name" value="CNNM"/>
    <property type="match status" value="1"/>
</dbReference>
<dbReference type="InterPro" id="IPR044751">
    <property type="entry name" value="Ion_transp-like_CBS"/>
</dbReference>
<dbReference type="PROSITE" id="PS51371">
    <property type="entry name" value="CBS"/>
    <property type="match status" value="1"/>
</dbReference>
<keyword evidence="4" id="KW-0997">Cell inner membrane</keyword>
<feature type="transmembrane region" description="Helical" evidence="15">
    <location>
        <begin position="59"/>
        <end position="82"/>
    </location>
</feature>
<organism evidence="18 19">
    <name type="scientific">Cetobacterium ceti</name>
    <dbReference type="NCBI Taxonomy" id="180163"/>
    <lineage>
        <taxon>Bacteria</taxon>
        <taxon>Fusobacteriati</taxon>
        <taxon>Fusobacteriota</taxon>
        <taxon>Fusobacteriia</taxon>
        <taxon>Fusobacteriales</taxon>
        <taxon>Fusobacteriaceae</taxon>
        <taxon>Cetobacterium</taxon>
    </lineage>
</organism>
<dbReference type="SMART" id="SM01091">
    <property type="entry name" value="CorC_HlyC"/>
    <property type="match status" value="1"/>
</dbReference>
<dbReference type="Pfam" id="PF00571">
    <property type="entry name" value="CBS"/>
    <property type="match status" value="1"/>
</dbReference>
<comment type="function">
    <text evidence="10">Involved in cadaverine and putrescine tolerance in stationary phase. May facilitate the efflux of both cadaverine and putrescine from the cytoplasm, reducing potentially toxic levels under certain stress conditions.</text>
</comment>
<comment type="subcellular location">
    <subcellularLocation>
        <location evidence="1">Cell inner membrane</location>
        <topology evidence="1">Multi-pass membrane protein</topology>
    </subcellularLocation>
</comment>
<evidence type="ECO:0000256" key="9">
    <source>
        <dbReference type="ARBA" id="ARBA00023136"/>
    </source>
</evidence>
<evidence type="ECO:0000256" key="15">
    <source>
        <dbReference type="SAM" id="Phobius"/>
    </source>
</evidence>
<comment type="similarity">
    <text evidence="11">Belongs to the UPF0053 family. PaeA subfamily.</text>
</comment>
<dbReference type="STRING" id="180163.SAMN02745174_00415"/>
<keyword evidence="9 14" id="KW-0472">Membrane</keyword>
<evidence type="ECO:0000256" key="2">
    <source>
        <dbReference type="ARBA" id="ARBA00022448"/>
    </source>
</evidence>
<feature type="transmembrane region" description="Helical" evidence="15">
    <location>
        <begin position="144"/>
        <end position="166"/>
    </location>
</feature>
<dbReference type="RefSeq" id="WP_078692960.1">
    <property type="nucleotide sequence ID" value="NZ_FUWX01000005.1"/>
</dbReference>
<reference evidence="18 19" key="1">
    <citation type="submission" date="2017-02" db="EMBL/GenBank/DDBJ databases">
        <authorList>
            <person name="Peterson S.W."/>
        </authorList>
    </citation>
    <scope>NUCLEOTIDE SEQUENCE [LARGE SCALE GENOMIC DNA]</scope>
    <source>
        <strain evidence="18 19">ATCC 700028</strain>
    </source>
</reference>
<dbReference type="Pfam" id="PF03471">
    <property type="entry name" value="CorC_HlyC"/>
    <property type="match status" value="1"/>
</dbReference>
<dbReference type="GO" id="GO:0005886">
    <property type="term" value="C:plasma membrane"/>
    <property type="evidence" value="ECO:0007669"/>
    <property type="project" value="UniProtKB-SubCell"/>
</dbReference>
<protein>
    <recommendedName>
        <fullName evidence="12">Polyamine export protein</fullName>
    </recommendedName>
</protein>
<evidence type="ECO:0000256" key="3">
    <source>
        <dbReference type="ARBA" id="ARBA00022475"/>
    </source>
</evidence>
<proteinExistence type="inferred from homology"/>
<dbReference type="PROSITE" id="PS51846">
    <property type="entry name" value="CNNM"/>
    <property type="match status" value="1"/>
</dbReference>
<dbReference type="AlphaFoldDB" id="A0A1T4KGB3"/>
<dbReference type="GO" id="GO:0050660">
    <property type="term" value="F:flavin adenine dinucleotide binding"/>
    <property type="evidence" value="ECO:0007669"/>
    <property type="project" value="InterPro"/>
</dbReference>
<keyword evidence="5 14" id="KW-0812">Transmembrane</keyword>
<feature type="domain" description="CBS" evidence="16">
    <location>
        <begin position="288"/>
        <end position="345"/>
    </location>
</feature>
<evidence type="ECO:0000256" key="1">
    <source>
        <dbReference type="ARBA" id="ARBA00004429"/>
    </source>
</evidence>
<dbReference type="InterPro" id="IPR016169">
    <property type="entry name" value="FAD-bd_PCMH_sub2"/>
</dbReference>
<evidence type="ECO:0000256" key="11">
    <source>
        <dbReference type="ARBA" id="ARBA00038280"/>
    </source>
</evidence>
<evidence type="ECO:0000259" key="16">
    <source>
        <dbReference type="PROSITE" id="PS51371"/>
    </source>
</evidence>
<sequence length="445" mass="50445">MSFFVKLVIILILIGTSSFFSMSEISLAASRKIKLQRMADEGNERAVKVLKLQEDPGNYFTVVQIGLNAVAILAGIVGDGILNPYVLKILNEIFPSGGHLNHTIAFLSSFIFVTGGFIEFADLIPKRLAMIYSEEIATSFVRPMLFFVKLFKPMVFVFNGIANIILKILKTPEKRNEAITYDDIFAVVDAGAQAGVVQQKEHHLIENIFELEQRWVSSAMTTRDEIIYFTLDESEESIKEKIANYPHSKFLVCENDIDSVYGYVDSKDILPRILKGELSGLQNIKEITLKNLLIIPNTLTLSEVLDRFNERTSDFAIILNEYAHVVGLITLNDVVSTLMGDVVDTLQEEYIIKRGENSWLIDGITPIEDVKKVLDIEIFPEEDTYETIAGFMMYMLKSIPKKAAMIKYESYTFEVVDVDNYKVDQLLVTKDMVQQKLLEPIEEEK</sequence>
<keyword evidence="8 13" id="KW-0129">CBS domain</keyword>
<evidence type="ECO:0000259" key="17">
    <source>
        <dbReference type="PROSITE" id="PS51846"/>
    </source>
</evidence>